<dbReference type="Pfam" id="PF19888">
    <property type="entry name" value="DUF6361"/>
    <property type="match status" value="1"/>
</dbReference>
<dbReference type="Proteomes" id="UP000325003">
    <property type="component" value="Unassembled WGS sequence"/>
</dbReference>
<proteinExistence type="predicted"/>
<reference evidence="1 2" key="2">
    <citation type="submission" date="2019-09" db="EMBL/GenBank/DDBJ databases">
        <authorList>
            <person name="Jin C."/>
        </authorList>
    </citation>
    <scope>NUCLEOTIDE SEQUENCE [LARGE SCALE GENOMIC DNA]</scope>
    <source>
        <strain evidence="1 2">BN130099</strain>
    </source>
</reference>
<evidence type="ECO:0000313" key="2">
    <source>
        <dbReference type="Proteomes" id="UP000325003"/>
    </source>
</evidence>
<organism evidence="1 2">
    <name type="scientific">Nocardioides humilatus</name>
    <dbReference type="NCBI Taxonomy" id="2607660"/>
    <lineage>
        <taxon>Bacteria</taxon>
        <taxon>Bacillati</taxon>
        <taxon>Actinomycetota</taxon>
        <taxon>Actinomycetes</taxon>
        <taxon>Propionibacteriales</taxon>
        <taxon>Nocardioidaceae</taxon>
        <taxon>Nocardioides</taxon>
    </lineage>
</organism>
<accession>A0A5B1LFF9</accession>
<keyword evidence="2" id="KW-1185">Reference proteome</keyword>
<dbReference type="InterPro" id="IPR045941">
    <property type="entry name" value="DUF6361"/>
</dbReference>
<sequence length="388" mass="44188">MTSFGWLDGDDSQRTAMLEVVKLFEDSSTVDEMGIGSIRDTFSNTFFPGTSTLHTRARYLLFVPWLVNDVARHRWQAERALQELRNREAKLIESLLAGTDGQGVIGREAKRTLKSMPSQLYWASLEHLGIRTWRTSIAGYFRSARQHSARIDDPDSDHLIVERFGMASLPPSPDHLLDESTFELTHAEAEFLKARIAESARDSLFAWLAVHRPASHAEWIWEHEGLEEFPAPARALVDEARRVHLTATGPAILYNLLMAEKTGNDEVRDEYVDHLAAWAESVDAEEVFVGWDRKQFWSRILRLNPRIKPGTRQFLEDWWTLAEAGNHDGRDAAALVTRRELVLKRSRARLTYPDARSTWGVGSGTGALDYRWRIARRHLNDVAAGMES</sequence>
<name>A0A5B1LFF9_9ACTN</name>
<comment type="caution">
    <text evidence="1">The sequence shown here is derived from an EMBL/GenBank/DDBJ whole genome shotgun (WGS) entry which is preliminary data.</text>
</comment>
<reference evidence="1 2" key="1">
    <citation type="submission" date="2019-09" db="EMBL/GenBank/DDBJ databases">
        <title>Nocardioides panacisoli sp. nov., isolated from the soil of a ginseng field.</title>
        <authorList>
            <person name="Cho C."/>
        </authorList>
    </citation>
    <scope>NUCLEOTIDE SEQUENCE [LARGE SCALE GENOMIC DNA]</scope>
    <source>
        <strain evidence="1 2">BN130099</strain>
    </source>
</reference>
<dbReference type="RefSeq" id="WP_149728541.1">
    <property type="nucleotide sequence ID" value="NZ_VUJV01000003.1"/>
</dbReference>
<dbReference type="AlphaFoldDB" id="A0A5B1LFF9"/>
<dbReference type="EMBL" id="VUJV01000003">
    <property type="protein sequence ID" value="KAA1419206.1"/>
    <property type="molecule type" value="Genomic_DNA"/>
</dbReference>
<evidence type="ECO:0000313" key="1">
    <source>
        <dbReference type="EMBL" id="KAA1419206.1"/>
    </source>
</evidence>
<protein>
    <submittedName>
        <fullName evidence="1">Uncharacterized protein</fullName>
    </submittedName>
</protein>
<gene>
    <name evidence="1" type="ORF">F0U44_12200</name>
</gene>